<evidence type="ECO:0000313" key="4">
    <source>
        <dbReference type="Proteomes" id="UP000045840"/>
    </source>
</evidence>
<gene>
    <name evidence="1" type="ORF">ERS008529_00092</name>
    <name evidence="2" type="ORF">ERS137968_00522</name>
</gene>
<accession>A0A0T9NEC3</accession>
<reference evidence="1" key="2">
    <citation type="submission" date="2015-03" db="EMBL/GenBank/DDBJ databases">
        <authorList>
            <person name="Murphy D."/>
        </authorList>
    </citation>
    <scope>NUCLEOTIDE SEQUENCE [LARGE SCALE GENOMIC DNA]</scope>
    <source>
        <strain evidence="1">A125KOH2</strain>
    </source>
</reference>
<evidence type="ECO:0000313" key="2">
    <source>
        <dbReference type="EMBL" id="CRY64003.1"/>
    </source>
</evidence>
<dbReference type="RefSeq" id="WP_049608188.1">
    <property type="nucleotide sequence ID" value="NZ_CAWMMU010000002.1"/>
</dbReference>
<evidence type="ECO:0000313" key="3">
    <source>
        <dbReference type="Proteomes" id="UP000044625"/>
    </source>
</evidence>
<reference evidence="4" key="1">
    <citation type="submission" date="2015-03" db="EMBL/GenBank/DDBJ databases">
        <authorList>
            <consortium name="Pathogen Informatics"/>
        </authorList>
    </citation>
    <scope>NUCLEOTIDE SEQUENCE [LARGE SCALE GENOMIC DNA]</scope>
    <source>
        <strain evidence="4">A125KOH2</strain>
    </source>
</reference>
<dbReference type="EMBL" id="CWJL01000002">
    <property type="protein sequence ID" value="CRY64003.1"/>
    <property type="molecule type" value="Genomic_DNA"/>
</dbReference>
<dbReference type="Proteomes" id="UP000045840">
    <property type="component" value="Unassembled WGS sequence"/>
</dbReference>
<organism evidence="1 4">
    <name type="scientific">Yersinia pekkanenii</name>
    <dbReference type="NCBI Taxonomy" id="1288385"/>
    <lineage>
        <taxon>Bacteria</taxon>
        <taxon>Pseudomonadati</taxon>
        <taxon>Pseudomonadota</taxon>
        <taxon>Gammaproteobacteria</taxon>
        <taxon>Enterobacterales</taxon>
        <taxon>Yersiniaceae</taxon>
        <taxon>Yersinia</taxon>
    </lineage>
</organism>
<dbReference type="EMBL" id="CQAZ01000001">
    <property type="protein sequence ID" value="CNH01993.1"/>
    <property type="molecule type" value="Genomic_DNA"/>
</dbReference>
<protein>
    <submittedName>
        <fullName evidence="1">Uncharacterized protein</fullName>
    </submittedName>
</protein>
<dbReference type="AlphaFoldDB" id="A0A0T9NEC3"/>
<dbReference type="Proteomes" id="UP000044625">
    <property type="component" value="Unassembled WGS sequence"/>
</dbReference>
<dbReference type="STRING" id="1288385.ERS137968_00522"/>
<reference evidence="2 3" key="3">
    <citation type="submission" date="2015-03" db="EMBL/GenBank/DDBJ databases">
        <authorList>
            <consortium name="Pathogen Informatics"/>
            <person name="Murphy D."/>
        </authorList>
    </citation>
    <scope>NUCLEOTIDE SEQUENCE [LARGE SCALE GENOMIC DNA]</scope>
    <source>
        <strain evidence="3">type strain: CIP110230</strain>
        <strain evidence="2">Type strain: CIP110230</strain>
    </source>
</reference>
<proteinExistence type="predicted"/>
<dbReference type="OrthoDB" id="7066396at2"/>
<evidence type="ECO:0000313" key="1">
    <source>
        <dbReference type="EMBL" id="CNH01993.1"/>
    </source>
</evidence>
<keyword evidence="3" id="KW-1185">Reference proteome</keyword>
<sequence length="308" mass="34927">MGKSPSIEEMEKKDKKSREYLNGIADELTSKLGDTYDLLEKEAEAFYTKGHEKPWVSDIYITGKQFDYQSIQEWSLASVASIINKISSAVIGTIDGKIENLPAGTDAGDKAKDINKKYDMNQDKRLLIATNCFNLLAGIVGSFGNATSITVKHGMKSDPIGGGLRIFGSVGTQTFQRSSFFNNEKIATYQFAYIIKFSVDEFELQAKIALIDQYQNTLNVTKFASDKNDQQFYNDEISYEQWSVMSGKFEKVMEDVLRKIRELDPSKKRGTQLVKAFIAHDSLYRLVYESNKYLLEAIERREAKLLKI</sequence>
<name>A0A0T9NEC3_9GAMM</name>